<proteinExistence type="predicted"/>
<dbReference type="CDD" id="cd02440">
    <property type="entry name" value="AdoMet_MTases"/>
    <property type="match status" value="1"/>
</dbReference>
<protein>
    <submittedName>
        <fullName evidence="1">Oxidoreductase</fullName>
    </submittedName>
</protein>
<dbReference type="SUPFAM" id="SSF53335">
    <property type="entry name" value="S-adenosyl-L-methionine-dependent methyltransferases"/>
    <property type="match status" value="1"/>
</dbReference>
<dbReference type="AlphaFoldDB" id="A0A317EI70"/>
<accession>A0A317EI70</accession>
<sequence>MIQLLTPTHWKDYELIDCGDFEKLERFGNVILIRPEPQAVWKKTLSEQEWKKTATITFRGRSATSGEWVKKNQSTPDRWHVEYKNNEVAIKLRLGLTSFKHVGVFPEQAVNWDFISSSIKKFTTPNPKVLNLFAYTGAASLIANAAGAETTHVDSIKQVVTWANENQELSGLKNTRWMVEDALKFVKKELKRGKKYNGIILDPPAYGHGPNGEKWKLEDHIQEMMQDVVQLLDEKEHFLILNTYSLGFSSVIVENLIRTSFPNVKNLETGELYLQATAGIKLPLGVFGKFCNV</sequence>
<name>A0A317EI70_9SPHI</name>
<dbReference type="Proteomes" id="UP000245379">
    <property type="component" value="Unassembled WGS sequence"/>
</dbReference>
<gene>
    <name evidence="1" type="ORF">DHW03_15915</name>
</gene>
<dbReference type="PANTHER" id="PTHR43042:SF2">
    <property type="entry name" value="SAM-DEPENDENT METHYLTRANSFERASE"/>
    <property type="match status" value="1"/>
</dbReference>
<organism evidence="1 2">
    <name type="scientific">Pedobacter yonginense</name>
    <dbReference type="NCBI Taxonomy" id="651869"/>
    <lineage>
        <taxon>Bacteria</taxon>
        <taxon>Pseudomonadati</taxon>
        <taxon>Bacteroidota</taxon>
        <taxon>Sphingobacteriia</taxon>
        <taxon>Sphingobacteriales</taxon>
        <taxon>Sphingobacteriaceae</taxon>
        <taxon>Pedobacter</taxon>
    </lineage>
</organism>
<keyword evidence="2" id="KW-1185">Reference proteome</keyword>
<dbReference type="Gene3D" id="3.40.50.150">
    <property type="entry name" value="Vaccinia Virus protein VP39"/>
    <property type="match status" value="1"/>
</dbReference>
<dbReference type="GO" id="GO:0008168">
    <property type="term" value="F:methyltransferase activity"/>
    <property type="evidence" value="ECO:0007669"/>
    <property type="project" value="UniProtKB-KW"/>
</dbReference>
<dbReference type="Pfam" id="PF03602">
    <property type="entry name" value="Cons_hypoth95"/>
    <property type="match status" value="1"/>
</dbReference>
<dbReference type="Gene3D" id="2.60.40.1180">
    <property type="entry name" value="Golgi alpha-mannosidase II"/>
    <property type="match status" value="1"/>
</dbReference>
<evidence type="ECO:0000313" key="2">
    <source>
        <dbReference type="Proteomes" id="UP000245379"/>
    </source>
</evidence>
<evidence type="ECO:0000313" key="1">
    <source>
        <dbReference type="EMBL" id="PWS26274.1"/>
    </source>
</evidence>
<dbReference type="InterPro" id="IPR029063">
    <property type="entry name" value="SAM-dependent_MTases_sf"/>
</dbReference>
<comment type="caution">
    <text evidence="1">The sequence shown here is derived from an EMBL/GenBank/DDBJ whole genome shotgun (WGS) entry which is preliminary data.</text>
</comment>
<dbReference type="EMBL" id="QGNZ01000004">
    <property type="protein sequence ID" value="PWS26274.1"/>
    <property type="molecule type" value="Genomic_DNA"/>
</dbReference>
<dbReference type="PANTHER" id="PTHR43042">
    <property type="entry name" value="SAM-DEPENDENT METHYLTRANSFERASE"/>
    <property type="match status" value="1"/>
</dbReference>
<dbReference type="RefSeq" id="WP_109926840.1">
    <property type="nucleotide sequence ID" value="NZ_QGNZ01000004.1"/>
</dbReference>
<reference evidence="1 2" key="1">
    <citation type="submission" date="2018-05" db="EMBL/GenBank/DDBJ databases">
        <title>Pedobacter paludis sp. nov., isolated from wetland soil.</title>
        <authorList>
            <person name="Zhang Y."/>
            <person name="Wang G."/>
        </authorList>
    </citation>
    <scope>NUCLEOTIDE SEQUENCE [LARGE SCALE GENOMIC DNA]</scope>
    <source>
        <strain evidence="1 2">KCTC22721</strain>
    </source>
</reference>
<dbReference type="OrthoDB" id="9805492at2"/>
<dbReference type="InterPro" id="IPR013780">
    <property type="entry name" value="Glyco_hydro_b"/>
</dbReference>
<dbReference type="GO" id="GO:0032259">
    <property type="term" value="P:methylation"/>
    <property type="evidence" value="ECO:0007669"/>
    <property type="project" value="UniProtKB-KW"/>
</dbReference>